<dbReference type="InterPro" id="IPR015424">
    <property type="entry name" value="PyrdxlP-dep_Trfase"/>
</dbReference>
<evidence type="ECO:0000256" key="7">
    <source>
        <dbReference type="RuleBase" id="RU000382"/>
    </source>
</evidence>
<keyword evidence="3" id="KW-0210">Decarboxylase</keyword>
<dbReference type="PROSITE" id="PS00392">
    <property type="entry name" value="DDC_GAD_HDC_YDC"/>
    <property type="match status" value="1"/>
</dbReference>
<dbReference type="Proteomes" id="UP000326396">
    <property type="component" value="Linkage Group LG2"/>
</dbReference>
<dbReference type="InterPro" id="IPR002129">
    <property type="entry name" value="PyrdxlP-dep_de-COase"/>
</dbReference>
<evidence type="ECO:0000256" key="3">
    <source>
        <dbReference type="ARBA" id="ARBA00022793"/>
    </source>
</evidence>
<comment type="caution">
    <text evidence="8">The sequence shown here is derived from an EMBL/GenBank/DDBJ whole genome shotgun (WGS) entry which is preliminary data.</text>
</comment>
<dbReference type="Gene3D" id="1.20.1340.10">
    <property type="entry name" value="dopa decarboxylase, N-terminal domain"/>
    <property type="match status" value="1"/>
</dbReference>
<organism evidence="8 9">
    <name type="scientific">Mikania micrantha</name>
    <name type="common">bitter vine</name>
    <dbReference type="NCBI Taxonomy" id="192012"/>
    <lineage>
        <taxon>Eukaryota</taxon>
        <taxon>Viridiplantae</taxon>
        <taxon>Streptophyta</taxon>
        <taxon>Embryophyta</taxon>
        <taxon>Tracheophyta</taxon>
        <taxon>Spermatophyta</taxon>
        <taxon>Magnoliopsida</taxon>
        <taxon>eudicotyledons</taxon>
        <taxon>Gunneridae</taxon>
        <taxon>Pentapetalae</taxon>
        <taxon>asterids</taxon>
        <taxon>campanulids</taxon>
        <taxon>Asterales</taxon>
        <taxon>Asteraceae</taxon>
        <taxon>Asteroideae</taxon>
        <taxon>Heliantheae alliance</taxon>
        <taxon>Eupatorieae</taxon>
        <taxon>Mikania</taxon>
    </lineage>
</organism>
<comment type="cofactor">
    <cofactor evidence="1 6 7">
        <name>pyridoxal 5'-phosphate</name>
        <dbReference type="ChEBI" id="CHEBI:597326"/>
    </cofactor>
</comment>
<dbReference type="GO" id="GO:0019752">
    <property type="term" value="P:carboxylic acid metabolic process"/>
    <property type="evidence" value="ECO:0007669"/>
    <property type="project" value="InterPro"/>
</dbReference>
<evidence type="ECO:0000256" key="1">
    <source>
        <dbReference type="ARBA" id="ARBA00001933"/>
    </source>
</evidence>
<gene>
    <name evidence="8" type="ORF">E3N88_22378</name>
</gene>
<keyword evidence="5 7" id="KW-0456">Lyase</keyword>
<evidence type="ECO:0000313" key="9">
    <source>
        <dbReference type="Proteomes" id="UP000326396"/>
    </source>
</evidence>
<sequence>MLRKILQKLIPDSAPVQPESLQAVLQEVETKILPGITHWQSPNYFAYFPINASIAGFLGEMLSAGINTLGFSWITSPAATELEMIVLDWLANLLKLPNDFHSKGPSGGVIQGTASEAVLVVLLAARDRILREIGKDALGKLVVYGSDQTHSCFEKACQLAGIHPENLRLLKTENYNEYALSPDSLDDAISQDIAAGLIPFFLCATVGTTSSTAVDPLHELGKIIKRYGIWFHVDAAYAGSACICPEYRHHLNGIEEADSFNMNCHKWFLTNFDCSALWIKDRNVLIQSLSTNPEYLKNKASQGTTVIDYKDWEIPLGRRFRSLKLWMVLRLYGVENLQSYIRNHIKLAQQFEDLVAQDTRF</sequence>
<reference evidence="8 9" key="1">
    <citation type="submission" date="2019-05" db="EMBL/GenBank/DDBJ databases">
        <title>Mikania micrantha, genome provides insights into the molecular mechanism of rapid growth.</title>
        <authorList>
            <person name="Liu B."/>
        </authorList>
    </citation>
    <scope>NUCLEOTIDE SEQUENCE [LARGE SCALE GENOMIC DNA]</scope>
    <source>
        <strain evidence="8">NLD-2019</strain>
        <tissue evidence="8">Leaf</tissue>
    </source>
</reference>
<dbReference type="PANTHER" id="PTHR11999">
    <property type="entry name" value="GROUP II PYRIDOXAL-5-PHOSPHATE DECARBOXYLASE"/>
    <property type="match status" value="1"/>
</dbReference>
<evidence type="ECO:0000313" key="8">
    <source>
        <dbReference type="EMBL" id="KAD4584777.1"/>
    </source>
</evidence>
<evidence type="ECO:0000256" key="4">
    <source>
        <dbReference type="ARBA" id="ARBA00022898"/>
    </source>
</evidence>
<dbReference type="GO" id="GO:0036469">
    <property type="term" value="F:L-tryptophan decarboxylase activity"/>
    <property type="evidence" value="ECO:0007669"/>
    <property type="project" value="UniProtKB-ARBA"/>
</dbReference>
<dbReference type="PRINTS" id="PR00800">
    <property type="entry name" value="YHDCRBOXLASE"/>
</dbReference>
<dbReference type="Gene3D" id="3.40.640.10">
    <property type="entry name" value="Type I PLP-dependent aspartate aminotransferase-like (Major domain)"/>
    <property type="match status" value="1"/>
</dbReference>
<comment type="similarity">
    <text evidence="2 7">Belongs to the group II decarboxylase family.</text>
</comment>
<evidence type="ECO:0000256" key="6">
    <source>
        <dbReference type="PIRSR" id="PIRSR602129-50"/>
    </source>
</evidence>
<protein>
    <recommendedName>
        <fullName evidence="10">Tyrosine decarboxylase</fullName>
    </recommendedName>
</protein>
<dbReference type="InterPro" id="IPR015421">
    <property type="entry name" value="PyrdxlP-dep_Trfase_major"/>
</dbReference>
<dbReference type="SUPFAM" id="SSF53383">
    <property type="entry name" value="PLP-dependent transferases"/>
    <property type="match status" value="1"/>
</dbReference>
<dbReference type="EMBL" id="SZYD01000012">
    <property type="protein sequence ID" value="KAD4584777.1"/>
    <property type="molecule type" value="Genomic_DNA"/>
</dbReference>
<dbReference type="PANTHER" id="PTHR11999:SF70">
    <property type="entry name" value="MIP05841P"/>
    <property type="match status" value="1"/>
</dbReference>
<name>A0A5N6NBW8_9ASTR</name>
<feature type="modified residue" description="N6-(pyridoxal phosphate)lysine" evidence="6">
    <location>
        <position position="266"/>
    </location>
</feature>
<keyword evidence="9" id="KW-1185">Reference proteome</keyword>
<dbReference type="GO" id="GO:0006520">
    <property type="term" value="P:amino acid metabolic process"/>
    <property type="evidence" value="ECO:0007669"/>
    <property type="project" value="InterPro"/>
</dbReference>
<accession>A0A5N6NBW8</accession>
<dbReference type="Pfam" id="PF00282">
    <property type="entry name" value="Pyridoxal_deC"/>
    <property type="match status" value="1"/>
</dbReference>
<dbReference type="FunFam" id="3.40.640.10:FF:000025">
    <property type="entry name" value="Histidine decarboxylase"/>
    <property type="match status" value="1"/>
</dbReference>
<dbReference type="AlphaFoldDB" id="A0A5N6NBW8"/>
<proteinExistence type="inferred from homology"/>
<dbReference type="GO" id="GO:0030170">
    <property type="term" value="F:pyridoxal phosphate binding"/>
    <property type="evidence" value="ECO:0007669"/>
    <property type="project" value="InterPro"/>
</dbReference>
<evidence type="ECO:0000256" key="5">
    <source>
        <dbReference type="ARBA" id="ARBA00023239"/>
    </source>
</evidence>
<dbReference type="InterPro" id="IPR021115">
    <property type="entry name" value="Pyridoxal-P_BS"/>
</dbReference>
<evidence type="ECO:0000256" key="2">
    <source>
        <dbReference type="ARBA" id="ARBA00009533"/>
    </source>
</evidence>
<evidence type="ECO:0008006" key="10">
    <source>
        <dbReference type="Google" id="ProtNLM"/>
    </source>
</evidence>
<dbReference type="GO" id="GO:0005737">
    <property type="term" value="C:cytoplasm"/>
    <property type="evidence" value="ECO:0007669"/>
    <property type="project" value="TreeGrafter"/>
</dbReference>
<keyword evidence="4 6" id="KW-0663">Pyridoxal phosphate</keyword>
<dbReference type="InterPro" id="IPR010977">
    <property type="entry name" value="Aromatic_deC"/>
</dbReference>
<dbReference type="OrthoDB" id="639767at2759"/>